<keyword evidence="2" id="KW-1185">Reference proteome</keyword>
<dbReference type="Proteomes" id="UP001280121">
    <property type="component" value="Unassembled WGS sequence"/>
</dbReference>
<dbReference type="AlphaFoldDB" id="A0AAD9XLY4"/>
<dbReference type="EMBL" id="JANJYI010000001">
    <property type="protein sequence ID" value="KAK2661875.1"/>
    <property type="molecule type" value="Genomic_DNA"/>
</dbReference>
<gene>
    <name evidence="1" type="ORF">Ddye_000449</name>
</gene>
<comment type="caution">
    <text evidence="1">The sequence shown here is derived from an EMBL/GenBank/DDBJ whole genome shotgun (WGS) entry which is preliminary data.</text>
</comment>
<sequence>MALPSSALSSNCLGSSYEIELKIAEVDMDEALLRNLLEETKEEDDITCPVQSLDVNNYDSPLKIYGKVDLDWLDMMNEAPSLAMDEIMVWYIDYIVGMFDYAAYTGDYSQFYECLSDKTNYCCLWQE</sequence>
<name>A0AAD9XLY4_9ROSI</name>
<proteinExistence type="predicted"/>
<organism evidence="1 2">
    <name type="scientific">Dipteronia dyeriana</name>
    <dbReference type="NCBI Taxonomy" id="168575"/>
    <lineage>
        <taxon>Eukaryota</taxon>
        <taxon>Viridiplantae</taxon>
        <taxon>Streptophyta</taxon>
        <taxon>Embryophyta</taxon>
        <taxon>Tracheophyta</taxon>
        <taxon>Spermatophyta</taxon>
        <taxon>Magnoliopsida</taxon>
        <taxon>eudicotyledons</taxon>
        <taxon>Gunneridae</taxon>
        <taxon>Pentapetalae</taxon>
        <taxon>rosids</taxon>
        <taxon>malvids</taxon>
        <taxon>Sapindales</taxon>
        <taxon>Sapindaceae</taxon>
        <taxon>Hippocastanoideae</taxon>
        <taxon>Acereae</taxon>
        <taxon>Dipteronia</taxon>
    </lineage>
</organism>
<accession>A0AAD9XLY4</accession>
<protein>
    <submittedName>
        <fullName evidence="1">Uncharacterized protein</fullName>
    </submittedName>
</protein>
<evidence type="ECO:0000313" key="1">
    <source>
        <dbReference type="EMBL" id="KAK2661875.1"/>
    </source>
</evidence>
<reference evidence="1" key="1">
    <citation type="journal article" date="2023" name="Plant J.">
        <title>Genome sequences and population genomics provide insights into the demographic history, inbreeding, and mutation load of two 'living fossil' tree species of Dipteronia.</title>
        <authorList>
            <person name="Feng Y."/>
            <person name="Comes H.P."/>
            <person name="Chen J."/>
            <person name="Zhu S."/>
            <person name="Lu R."/>
            <person name="Zhang X."/>
            <person name="Li P."/>
            <person name="Qiu J."/>
            <person name="Olsen K.M."/>
            <person name="Qiu Y."/>
        </authorList>
    </citation>
    <scope>NUCLEOTIDE SEQUENCE</scope>
    <source>
        <strain evidence="1">KIB01</strain>
    </source>
</reference>
<evidence type="ECO:0000313" key="2">
    <source>
        <dbReference type="Proteomes" id="UP001280121"/>
    </source>
</evidence>